<keyword evidence="3" id="KW-1185">Reference proteome</keyword>
<gene>
    <name evidence="2" type="ORF">O3P69_011494</name>
</gene>
<dbReference type="EMBL" id="JARAKH010000038">
    <property type="protein sequence ID" value="KAK8382970.1"/>
    <property type="molecule type" value="Genomic_DNA"/>
</dbReference>
<sequence>MAGYPQYPLGTYPPPPVPTAPPAYPPPYPQQPYTPLPPQPTTQVVVQEQRPPTVVVQGQPPPPTVVVQEKVVVGRRPAGAGLGVGVGMAMGLAAADTDHANKVRPAYWSMQHGTCKQCNACRSSTARAHKAALTCPTVLYLASTTAIFCTSQRPDGWQLCRNRHYGAISYS</sequence>
<feature type="compositionally biased region" description="Low complexity" evidence="1">
    <location>
        <begin position="1"/>
        <end position="10"/>
    </location>
</feature>
<organism evidence="2 3">
    <name type="scientific">Scylla paramamosain</name>
    <name type="common">Mud crab</name>
    <dbReference type="NCBI Taxonomy" id="85552"/>
    <lineage>
        <taxon>Eukaryota</taxon>
        <taxon>Metazoa</taxon>
        <taxon>Ecdysozoa</taxon>
        <taxon>Arthropoda</taxon>
        <taxon>Crustacea</taxon>
        <taxon>Multicrustacea</taxon>
        <taxon>Malacostraca</taxon>
        <taxon>Eumalacostraca</taxon>
        <taxon>Eucarida</taxon>
        <taxon>Decapoda</taxon>
        <taxon>Pleocyemata</taxon>
        <taxon>Brachyura</taxon>
        <taxon>Eubrachyura</taxon>
        <taxon>Portunoidea</taxon>
        <taxon>Portunidae</taxon>
        <taxon>Portuninae</taxon>
        <taxon>Scylla</taxon>
    </lineage>
</organism>
<feature type="region of interest" description="Disordered" evidence="1">
    <location>
        <begin position="1"/>
        <end position="42"/>
    </location>
</feature>
<dbReference type="AlphaFoldDB" id="A0AAW0T5R6"/>
<name>A0AAW0T5R6_SCYPA</name>
<evidence type="ECO:0000313" key="3">
    <source>
        <dbReference type="Proteomes" id="UP001487740"/>
    </source>
</evidence>
<dbReference type="Proteomes" id="UP001487740">
    <property type="component" value="Unassembled WGS sequence"/>
</dbReference>
<evidence type="ECO:0000256" key="1">
    <source>
        <dbReference type="SAM" id="MobiDB-lite"/>
    </source>
</evidence>
<comment type="caution">
    <text evidence="2">The sequence shown here is derived from an EMBL/GenBank/DDBJ whole genome shotgun (WGS) entry which is preliminary data.</text>
</comment>
<proteinExistence type="predicted"/>
<reference evidence="2 3" key="1">
    <citation type="submission" date="2023-03" db="EMBL/GenBank/DDBJ databases">
        <title>High-quality genome of Scylla paramamosain provides insights in environmental adaptation.</title>
        <authorList>
            <person name="Zhang L."/>
        </authorList>
    </citation>
    <scope>NUCLEOTIDE SEQUENCE [LARGE SCALE GENOMIC DNA]</scope>
    <source>
        <strain evidence="2">LZ_2023a</strain>
        <tissue evidence="2">Muscle</tissue>
    </source>
</reference>
<evidence type="ECO:0000313" key="2">
    <source>
        <dbReference type="EMBL" id="KAK8382970.1"/>
    </source>
</evidence>
<accession>A0AAW0T5R6</accession>
<feature type="compositionally biased region" description="Pro residues" evidence="1">
    <location>
        <begin position="11"/>
        <end position="40"/>
    </location>
</feature>
<protein>
    <submittedName>
        <fullName evidence="2">Uncharacterized protein</fullName>
    </submittedName>
</protein>